<evidence type="ECO:0000256" key="1">
    <source>
        <dbReference type="SAM" id="MobiDB-lite"/>
    </source>
</evidence>
<reference evidence="2" key="1">
    <citation type="submission" date="2020-10" db="EMBL/GenBank/DDBJ databases">
        <title>CRESS DNA virus dark matter in the feces of wild birds.</title>
        <authorList>
            <person name="Yang S."/>
            <person name="Zhang W."/>
        </authorList>
    </citation>
    <scope>NUCLEOTIDE SEQUENCE</scope>
    <source>
        <strain evidence="2">Rfb93gen13</strain>
    </source>
</reference>
<organism evidence="2">
    <name type="scientific">Tarsiger cyanurus Genomoviridae sp</name>
    <dbReference type="NCBI Taxonomy" id="2814994"/>
    <lineage>
        <taxon>Viruses</taxon>
        <taxon>Monodnaviria</taxon>
        <taxon>Shotokuvirae</taxon>
        <taxon>Cressdnaviricota</taxon>
        <taxon>Repensiviricetes</taxon>
        <taxon>Geplafuvirales</taxon>
        <taxon>Genomoviridae</taxon>
    </lineage>
</organism>
<accession>A0A8A4XD86</accession>
<feature type="compositionally biased region" description="Basic residues" evidence="1">
    <location>
        <begin position="29"/>
        <end position="39"/>
    </location>
</feature>
<name>A0A8A4XD86_9VIRU</name>
<proteinExistence type="predicted"/>
<evidence type="ECO:0000313" key="2">
    <source>
        <dbReference type="EMBL" id="QTE03656.1"/>
    </source>
</evidence>
<sequence>MASRRYVQKRRFAGRRTYRKKASYSTRPTTRKRSYRKKTSLKKRIINTMAKKKRDTMVNAYASGSNPDPATVASTFGGGIVITAAPSGLKGTPGTHMFIFNPMRRTLVPSNAYYSAARTSSDVFAVGFSEKFEIIPSDSSCWIWRRIVVSQKEVWGTAAVQAQMGAQAPSGNTTRQLIDIGMTSSTQAFQDVYDEVLDKLFAGVATTDWNNTMTARIDTRRFTVHTDKTRRITSGNAASSPRTIRTYTKFNKMMYFDDEENGTTMSPSYNLVTDKRGMGTITVFDLFQCPAPLVATSNITVGVNSTMYWHEK</sequence>
<dbReference type="EMBL" id="MW182986">
    <property type="protein sequence ID" value="QTE03656.1"/>
    <property type="molecule type" value="Genomic_DNA"/>
</dbReference>
<feature type="region of interest" description="Disordered" evidence="1">
    <location>
        <begin position="15"/>
        <end position="39"/>
    </location>
</feature>
<protein>
    <submittedName>
        <fullName evidence="2">Capsid protein</fullName>
    </submittedName>
</protein>